<evidence type="ECO:0000256" key="1">
    <source>
        <dbReference type="SAM" id="SignalP"/>
    </source>
</evidence>
<accession>A0A939B458</accession>
<dbReference type="Proteomes" id="UP000764045">
    <property type="component" value="Unassembled WGS sequence"/>
</dbReference>
<evidence type="ECO:0000313" key="2">
    <source>
        <dbReference type="EMBL" id="MBM6662768.1"/>
    </source>
</evidence>
<evidence type="ECO:0000313" key="3">
    <source>
        <dbReference type="Proteomes" id="UP000764045"/>
    </source>
</evidence>
<gene>
    <name evidence="2" type="ORF">H6B30_13625</name>
</gene>
<dbReference type="EMBL" id="JACJJL010000029">
    <property type="protein sequence ID" value="MBM6662768.1"/>
    <property type="molecule type" value="Genomic_DNA"/>
</dbReference>
<organism evidence="2 3">
    <name type="scientific">Marseilla massiliensis</name>
    <dbReference type="NCBI Taxonomy" id="1841864"/>
    <lineage>
        <taxon>Bacteria</taxon>
        <taxon>Pseudomonadati</taxon>
        <taxon>Bacteroidota</taxon>
        <taxon>Bacteroidia</taxon>
        <taxon>Bacteroidales</taxon>
        <taxon>Prevotellaceae</taxon>
        <taxon>Marseilla</taxon>
    </lineage>
</organism>
<dbReference type="RefSeq" id="WP_205111507.1">
    <property type="nucleotide sequence ID" value="NZ_JACJJL010000029.1"/>
</dbReference>
<dbReference type="PROSITE" id="PS51257">
    <property type="entry name" value="PROKAR_LIPOPROTEIN"/>
    <property type="match status" value="1"/>
</dbReference>
<feature type="signal peptide" evidence="1">
    <location>
        <begin position="1"/>
        <end position="24"/>
    </location>
</feature>
<proteinExistence type="predicted"/>
<reference evidence="2 3" key="1">
    <citation type="journal article" date="2021" name="Sci. Rep.">
        <title>The distribution of antibiotic resistance genes in chicken gut microbiota commensals.</title>
        <authorList>
            <person name="Juricova H."/>
            <person name="Matiasovicova J."/>
            <person name="Kubasova T."/>
            <person name="Cejkova D."/>
            <person name="Rychlik I."/>
        </authorList>
    </citation>
    <scope>NUCLEOTIDE SEQUENCE [LARGE SCALE GENOMIC DNA]</scope>
    <source>
        <strain evidence="2 3">An819</strain>
    </source>
</reference>
<dbReference type="AlphaFoldDB" id="A0A939B458"/>
<sequence length="369" mass="41451">MNNKLNNRHAPAAVALLLSLTVAACSHDKPLEISSSVRYSQLDDEGLVADKGCLEYDSIVFSDNSYAVMVLRNAPQNMLTRYVDSGGRLMATVSAPSETYAQRLVYGYDDKGRLRYLLRFDELGEPQLWEENTDSAYLGFRMAIDSVNFHNPDTTRHTLTEMVYGDGGWVSEIRETPTGKCLAAPEGYRIEVKVDQCVGFWSSDLDGGRYLLKADIVPISAGGGTYFIKRFVDFMPTTEMHYAGWRLFKSVCHPNPRCPGDVKETVTLTAVDGANIYTKVYGSSRDTLARIWKGGLLREEVLRSEWGTILCTRHYTSLPSGMVRVEERNIDFKTLQMKPAIVTMLPLSGMPHEEDEMNPLKHGNWIEAY</sequence>
<keyword evidence="1" id="KW-0732">Signal</keyword>
<feature type="chain" id="PRO_5037819515" evidence="1">
    <location>
        <begin position="25"/>
        <end position="369"/>
    </location>
</feature>
<comment type="caution">
    <text evidence="2">The sequence shown here is derived from an EMBL/GenBank/DDBJ whole genome shotgun (WGS) entry which is preliminary data.</text>
</comment>
<name>A0A939B458_9BACT</name>
<keyword evidence="3" id="KW-1185">Reference proteome</keyword>
<protein>
    <submittedName>
        <fullName evidence="2">Uncharacterized protein</fullName>
    </submittedName>
</protein>